<feature type="transmembrane region" description="Helical" evidence="1">
    <location>
        <begin position="12"/>
        <end position="30"/>
    </location>
</feature>
<dbReference type="RefSeq" id="WP_135876316.1">
    <property type="nucleotide sequence ID" value="NZ_SRSO01000006.1"/>
</dbReference>
<dbReference type="Proteomes" id="UP000307602">
    <property type="component" value="Unassembled WGS sequence"/>
</dbReference>
<feature type="transmembrane region" description="Helical" evidence="1">
    <location>
        <begin position="233"/>
        <end position="256"/>
    </location>
</feature>
<name>A0A4S1E152_9FLAO</name>
<organism evidence="2 3">
    <name type="scientific">Flavivirga rizhaonensis</name>
    <dbReference type="NCBI Taxonomy" id="2559571"/>
    <lineage>
        <taxon>Bacteria</taxon>
        <taxon>Pseudomonadati</taxon>
        <taxon>Bacteroidota</taxon>
        <taxon>Flavobacteriia</taxon>
        <taxon>Flavobacteriales</taxon>
        <taxon>Flavobacteriaceae</taxon>
        <taxon>Flavivirga</taxon>
    </lineage>
</organism>
<keyword evidence="1" id="KW-0812">Transmembrane</keyword>
<keyword evidence="3" id="KW-1185">Reference proteome</keyword>
<keyword evidence="1" id="KW-0472">Membrane</keyword>
<dbReference type="AlphaFoldDB" id="A0A4S1E152"/>
<sequence length="271" mass="31366">MEKFIEFLTWQNFFTGAGFVFGIITLIAYLDQKSTNKKQSEILDFVKNENNKQAIIELEKTKINLESEINEKIPGLGKRAILEEQMEFYEKIVAENYNELKNIKLKLDNDSLNRENLSPTIKNYVLSDLYPKYYSNELKNKTRDRIIIFIALVVLFGTLLPFGFGAYLIIPFGFYLIYEVLKLSILNSDSNEIHNKIFKTVLFILRIALLIILFFSIYFLVSEFSQIKQEIKASHVIISIFAIIGIVIFTLSSSIINRVRKSISKELEGSI</sequence>
<dbReference type="EMBL" id="SRSO01000006">
    <property type="protein sequence ID" value="TGV03622.1"/>
    <property type="molecule type" value="Genomic_DNA"/>
</dbReference>
<proteinExistence type="predicted"/>
<keyword evidence="1" id="KW-1133">Transmembrane helix</keyword>
<evidence type="ECO:0000313" key="3">
    <source>
        <dbReference type="Proteomes" id="UP000307602"/>
    </source>
</evidence>
<comment type="caution">
    <text evidence="2">The sequence shown here is derived from an EMBL/GenBank/DDBJ whole genome shotgun (WGS) entry which is preliminary data.</text>
</comment>
<evidence type="ECO:0000313" key="2">
    <source>
        <dbReference type="EMBL" id="TGV03622.1"/>
    </source>
</evidence>
<feature type="transmembrane region" description="Helical" evidence="1">
    <location>
        <begin position="197"/>
        <end position="221"/>
    </location>
</feature>
<gene>
    <name evidence="2" type="ORF">EM932_06245</name>
</gene>
<protein>
    <submittedName>
        <fullName evidence="2">Uncharacterized protein</fullName>
    </submittedName>
</protein>
<evidence type="ECO:0000256" key="1">
    <source>
        <dbReference type="SAM" id="Phobius"/>
    </source>
</evidence>
<reference evidence="2 3" key="1">
    <citation type="submission" date="2019-04" db="EMBL/GenBank/DDBJ databases">
        <authorList>
            <person name="Liu A."/>
        </authorList>
    </citation>
    <scope>NUCLEOTIDE SEQUENCE [LARGE SCALE GENOMIC DNA]</scope>
    <source>
        <strain evidence="2 3">RZ03</strain>
    </source>
</reference>
<accession>A0A4S1E152</accession>
<feature type="transmembrane region" description="Helical" evidence="1">
    <location>
        <begin position="146"/>
        <end position="177"/>
    </location>
</feature>